<keyword evidence="2" id="KW-1185">Reference proteome</keyword>
<protein>
    <submittedName>
        <fullName evidence="1">Uncharacterized protein</fullName>
    </submittedName>
</protein>
<name>A0A428PK44_9HYPO</name>
<dbReference type="EMBL" id="NKCI01000123">
    <property type="protein sequence ID" value="RSL53399.1"/>
    <property type="molecule type" value="Genomic_DNA"/>
</dbReference>
<proteinExistence type="predicted"/>
<dbReference type="AlphaFoldDB" id="A0A428PK44"/>
<sequence length="76" mass="8249">MLLTMSRVLGHGHVLSSTSSAFASYLQLFFRPKTAGSLIQHLIGTKNSLPAPGNGPRKTSGPTSRIQGIRVRLERF</sequence>
<evidence type="ECO:0000313" key="2">
    <source>
        <dbReference type="Proteomes" id="UP000288168"/>
    </source>
</evidence>
<comment type="caution">
    <text evidence="1">The sequence shown here is derived from an EMBL/GenBank/DDBJ whole genome shotgun (WGS) entry which is preliminary data.</text>
</comment>
<accession>A0A428PK44</accession>
<reference evidence="1 2" key="1">
    <citation type="submission" date="2017-06" db="EMBL/GenBank/DDBJ databases">
        <title>Comparative genomic analysis of Ambrosia Fusariam Clade fungi.</title>
        <authorList>
            <person name="Stajich J.E."/>
            <person name="Carrillo J."/>
            <person name="Kijimoto T."/>
            <person name="Eskalen A."/>
            <person name="O'Donnell K."/>
            <person name="Kasson M."/>
        </authorList>
    </citation>
    <scope>NUCLEOTIDE SEQUENCE [LARGE SCALE GENOMIC DNA]</scope>
    <source>
        <strain evidence="1 2">NRRL62584</strain>
    </source>
</reference>
<evidence type="ECO:0000313" key="1">
    <source>
        <dbReference type="EMBL" id="RSL53399.1"/>
    </source>
</evidence>
<dbReference type="Proteomes" id="UP000288168">
    <property type="component" value="Unassembled WGS sequence"/>
</dbReference>
<organism evidence="1 2">
    <name type="scientific">Fusarium duplospermum</name>
    <dbReference type="NCBI Taxonomy" id="1325734"/>
    <lineage>
        <taxon>Eukaryota</taxon>
        <taxon>Fungi</taxon>
        <taxon>Dikarya</taxon>
        <taxon>Ascomycota</taxon>
        <taxon>Pezizomycotina</taxon>
        <taxon>Sordariomycetes</taxon>
        <taxon>Hypocreomycetidae</taxon>
        <taxon>Hypocreales</taxon>
        <taxon>Nectriaceae</taxon>
        <taxon>Fusarium</taxon>
        <taxon>Fusarium solani species complex</taxon>
    </lineage>
</organism>
<gene>
    <name evidence="1" type="ORF">CEP54_010429</name>
</gene>